<evidence type="ECO:0008006" key="5">
    <source>
        <dbReference type="Google" id="ProtNLM"/>
    </source>
</evidence>
<organism evidence="3 4">
    <name type="scientific">Ruminococcus difficilis</name>
    <dbReference type="NCBI Taxonomy" id="2763069"/>
    <lineage>
        <taxon>Bacteria</taxon>
        <taxon>Bacillati</taxon>
        <taxon>Bacillota</taxon>
        <taxon>Clostridia</taxon>
        <taxon>Eubacteriales</taxon>
        <taxon>Oscillospiraceae</taxon>
        <taxon>Ruminococcus</taxon>
    </lineage>
</organism>
<protein>
    <recommendedName>
        <fullName evidence="5">PsbP C-terminal domain-containing protein</fullName>
    </recommendedName>
</protein>
<keyword evidence="4" id="KW-1185">Reference proteome</keyword>
<dbReference type="EMBL" id="JAEQMG010000010">
    <property type="protein sequence ID" value="MBK6087133.1"/>
    <property type="molecule type" value="Genomic_DNA"/>
</dbReference>
<evidence type="ECO:0000256" key="1">
    <source>
        <dbReference type="SAM" id="MobiDB-lite"/>
    </source>
</evidence>
<evidence type="ECO:0000313" key="3">
    <source>
        <dbReference type="EMBL" id="MBK6087133.1"/>
    </source>
</evidence>
<sequence length="196" mass="22080">MKRWIAVLLAAVLVCALAACGSKKPNNTNNNNNNSSSSSSAAPTTAPQPTESPDKEVVFGDMKITLPKEFVDNKALIPSDSDIKCYYTNMQEELAFAALNEEKSDFAKTKVQSLDDYLEVQHANSKGSVTSEIKEDNGLKYFDYEAEGTNGTIYKYFSTAFESDDYYWFVQFYTSKEQYSKYESKFLQWSRTVTEA</sequence>
<name>A0A934TYM0_9FIRM</name>
<proteinExistence type="predicted"/>
<dbReference type="RefSeq" id="WP_186833589.1">
    <property type="nucleotide sequence ID" value="NZ_JAEQMG010000010.1"/>
</dbReference>
<dbReference type="AlphaFoldDB" id="A0A934TYM0"/>
<gene>
    <name evidence="3" type="ORF">JKK62_00420</name>
</gene>
<feature type="signal peptide" evidence="2">
    <location>
        <begin position="1"/>
        <end position="18"/>
    </location>
</feature>
<evidence type="ECO:0000313" key="4">
    <source>
        <dbReference type="Proteomes" id="UP000633365"/>
    </source>
</evidence>
<dbReference type="PROSITE" id="PS51257">
    <property type="entry name" value="PROKAR_LIPOPROTEIN"/>
    <property type="match status" value="1"/>
</dbReference>
<evidence type="ECO:0000256" key="2">
    <source>
        <dbReference type="SAM" id="SignalP"/>
    </source>
</evidence>
<accession>A0A934TYM0</accession>
<comment type="caution">
    <text evidence="3">The sequence shown here is derived from an EMBL/GenBank/DDBJ whole genome shotgun (WGS) entry which is preliminary data.</text>
</comment>
<feature type="region of interest" description="Disordered" evidence="1">
    <location>
        <begin position="24"/>
        <end position="56"/>
    </location>
</feature>
<feature type="chain" id="PRO_5039680237" description="PsbP C-terminal domain-containing protein" evidence="2">
    <location>
        <begin position="19"/>
        <end position="196"/>
    </location>
</feature>
<reference evidence="3" key="1">
    <citation type="submission" date="2021-01" db="EMBL/GenBank/DDBJ databases">
        <title>Genome public.</title>
        <authorList>
            <person name="Liu C."/>
            <person name="Sun Q."/>
        </authorList>
    </citation>
    <scope>NUCLEOTIDE SEQUENCE</scope>
    <source>
        <strain evidence="3">M6</strain>
    </source>
</reference>
<dbReference type="Proteomes" id="UP000633365">
    <property type="component" value="Unassembled WGS sequence"/>
</dbReference>
<keyword evidence="2" id="KW-0732">Signal</keyword>
<feature type="compositionally biased region" description="Low complexity" evidence="1">
    <location>
        <begin position="24"/>
        <end position="47"/>
    </location>
</feature>